<evidence type="ECO:0000256" key="2">
    <source>
        <dbReference type="ARBA" id="ARBA00022679"/>
    </source>
</evidence>
<accession>A0ABR7YA14</accession>
<evidence type="ECO:0000313" key="5">
    <source>
        <dbReference type="EMBL" id="MBD1428144.1"/>
    </source>
</evidence>
<dbReference type="SUPFAM" id="SSF53335">
    <property type="entry name" value="S-adenosyl-L-methionine-dependent methyltransferases"/>
    <property type="match status" value="1"/>
</dbReference>
<evidence type="ECO:0000256" key="1">
    <source>
        <dbReference type="ARBA" id="ARBA00022603"/>
    </source>
</evidence>
<keyword evidence="2 5" id="KW-0808">Transferase</keyword>
<dbReference type="InterPro" id="IPR050320">
    <property type="entry name" value="N5-glutamine_MTase"/>
</dbReference>
<dbReference type="InterPro" id="IPR029063">
    <property type="entry name" value="SAM-dependent_MTases_sf"/>
</dbReference>
<dbReference type="InterPro" id="IPR002052">
    <property type="entry name" value="DNA_methylase_N6_adenine_CS"/>
</dbReference>
<dbReference type="NCBIfam" id="TIGR03534">
    <property type="entry name" value="RF_mod_PrmC"/>
    <property type="match status" value="1"/>
</dbReference>
<proteinExistence type="predicted"/>
<feature type="domain" description="Methyltransferase" evidence="4">
    <location>
        <begin position="113"/>
        <end position="219"/>
    </location>
</feature>
<evidence type="ECO:0000256" key="3">
    <source>
        <dbReference type="ARBA" id="ARBA00022691"/>
    </source>
</evidence>
<dbReference type="Gene3D" id="1.10.8.10">
    <property type="entry name" value="DNA helicase RuvA subunit, C-terminal domain"/>
    <property type="match status" value="1"/>
</dbReference>
<dbReference type="PROSITE" id="PS00092">
    <property type="entry name" value="N6_MTASE"/>
    <property type="match status" value="1"/>
</dbReference>
<reference evidence="5 6" key="1">
    <citation type="submission" date="2020-08" db="EMBL/GenBank/DDBJ databases">
        <title>Sphingobacterium sp. DN04309 isolated from aquaculture water.</title>
        <authorList>
            <person name="Zhang M."/>
        </authorList>
    </citation>
    <scope>NUCLEOTIDE SEQUENCE [LARGE SCALE GENOMIC DNA]</scope>
    <source>
        <strain evidence="5 6">DN04309</strain>
    </source>
</reference>
<dbReference type="RefSeq" id="WP_190301155.1">
    <property type="nucleotide sequence ID" value="NZ_JACOIJ010000001.1"/>
</dbReference>
<keyword evidence="1 5" id="KW-0489">Methyltransferase</keyword>
<evidence type="ECO:0000313" key="6">
    <source>
        <dbReference type="Proteomes" id="UP000651271"/>
    </source>
</evidence>
<comment type="caution">
    <text evidence="5">The sequence shown here is derived from an EMBL/GenBank/DDBJ whole genome shotgun (WGS) entry which is preliminary data.</text>
</comment>
<dbReference type="GO" id="GO:0102559">
    <property type="term" value="F:peptide chain release factor N(5)-glutamine methyltransferase activity"/>
    <property type="evidence" value="ECO:0007669"/>
    <property type="project" value="UniProtKB-EC"/>
</dbReference>
<dbReference type="Pfam" id="PF13847">
    <property type="entry name" value="Methyltransf_31"/>
    <property type="match status" value="1"/>
</dbReference>
<dbReference type="PANTHER" id="PTHR18895">
    <property type="entry name" value="HEMK METHYLTRANSFERASE"/>
    <property type="match status" value="1"/>
</dbReference>
<dbReference type="Proteomes" id="UP000651271">
    <property type="component" value="Unassembled WGS sequence"/>
</dbReference>
<dbReference type="InterPro" id="IPR004556">
    <property type="entry name" value="HemK-like"/>
</dbReference>
<protein>
    <submittedName>
        <fullName evidence="5">Peptide chain release factor N(5)-glutamine methyltransferase</fullName>
        <ecNumber evidence="5">2.1.1.297</ecNumber>
    </submittedName>
</protein>
<dbReference type="GO" id="GO:0032259">
    <property type="term" value="P:methylation"/>
    <property type="evidence" value="ECO:0007669"/>
    <property type="project" value="UniProtKB-KW"/>
</dbReference>
<dbReference type="InterPro" id="IPR019874">
    <property type="entry name" value="RF_methyltr_PrmC"/>
</dbReference>
<dbReference type="NCBIfam" id="TIGR00536">
    <property type="entry name" value="hemK_fam"/>
    <property type="match status" value="1"/>
</dbReference>
<keyword evidence="6" id="KW-1185">Reference proteome</keyword>
<dbReference type="PANTHER" id="PTHR18895:SF74">
    <property type="entry name" value="MTRF1L RELEASE FACTOR GLUTAMINE METHYLTRANSFERASE"/>
    <property type="match status" value="1"/>
</dbReference>
<gene>
    <name evidence="5" type="primary">prmC</name>
    <name evidence="5" type="ORF">H8B04_00965</name>
</gene>
<dbReference type="EMBL" id="JACOIJ010000001">
    <property type="protein sequence ID" value="MBD1428144.1"/>
    <property type="molecule type" value="Genomic_DNA"/>
</dbReference>
<name>A0ABR7YA14_9SPHI</name>
<dbReference type="CDD" id="cd02440">
    <property type="entry name" value="AdoMet_MTases"/>
    <property type="match status" value="1"/>
</dbReference>
<dbReference type="InterPro" id="IPR025714">
    <property type="entry name" value="Methyltranfer_dom"/>
</dbReference>
<dbReference type="EC" id="2.1.1.297" evidence="5"/>
<dbReference type="Gene3D" id="3.40.50.150">
    <property type="entry name" value="Vaccinia Virus protein VP39"/>
    <property type="match status" value="1"/>
</dbReference>
<sequence length="286" mass="32800">MATTWKDIELRYQQHLATLYPAGEIKAIFLLIVEEIAGIKSSKYILEKTKSAEIYEEKLNVILEELYSGKPVQHILGKADFYGEVFEVNSHTLIPRPETEELVHLILQDYKNKSAVKVIDIGTGTGCIPVTLQKHLKESNVWAVDISPEAIEVAKRNAAKLNQPVQFILADILEWEFMFSEPQGFDIVVSNPPYITPKEMQEMHANVLNHEPHTALFVEESAPLLFYDYITDFALYHLKQDGSLYFEINQYLSLETADLIRKKGFADLEIFKDINGVDRMIRARRL</sequence>
<keyword evidence="3" id="KW-0949">S-adenosyl-L-methionine</keyword>
<evidence type="ECO:0000259" key="4">
    <source>
        <dbReference type="Pfam" id="PF13847"/>
    </source>
</evidence>
<organism evidence="5 6">
    <name type="scientific">Sphingobacterium litopenaei</name>
    <dbReference type="NCBI Taxonomy" id="2763500"/>
    <lineage>
        <taxon>Bacteria</taxon>
        <taxon>Pseudomonadati</taxon>
        <taxon>Bacteroidota</taxon>
        <taxon>Sphingobacteriia</taxon>
        <taxon>Sphingobacteriales</taxon>
        <taxon>Sphingobacteriaceae</taxon>
        <taxon>Sphingobacterium</taxon>
    </lineage>
</organism>